<evidence type="ECO:0000313" key="11">
    <source>
        <dbReference type="EMBL" id="TRM59586.1"/>
    </source>
</evidence>
<dbReference type="Gene3D" id="1.10.630.10">
    <property type="entry name" value="Cytochrome P450"/>
    <property type="match status" value="1"/>
</dbReference>
<dbReference type="GO" id="GO:0020037">
    <property type="term" value="F:heme binding"/>
    <property type="evidence" value="ECO:0007669"/>
    <property type="project" value="InterPro"/>
</dbReference>
<evidence type="ECO:0000256" key="8">
    <source>
        <dbReference type="ARBA" id="ARBA00023033"/>
    </source>
</evidence>
<dbReference type="Pfam" id="PF00067">
    <property type="entry name" value="p450"/>
    <property type="match status" value="1"/>
</dbReference>
<proteinExistence type="inferred from homology"/>
<evidence type="ECO:0000313" key="12">
    <source>
        <dbReference type="Proteomes" id="UP000320762"/>
    </source>
</evidence>
<dbReference type="AlphaFoldDB" id="A0A550C4E3"/>
<dbReference type="PANTHER" id="PTHR46300">
    <property type="entry name" value="P450, PUTATIVE (EUROFUNG)-RELATED-RELATED"/>
    <property type="match status" value="1"/>
</dbReference>
<dbReference type="PRINTS" id="PR00385">
    <property type="entry name" value="P450"/>
</dbReference>
<dbReference type="PROSITE" id="PS00086">
    <property type="entry name" value="CYTOCHROME_P450"/>
    <property type="match status" value="1"/>
</dbReference>
<evidence type="ECO:0000256" key="2">
    <source>
        <dbReference type="ARBA" id="ARBA00005179"/>
    </source>
</evidence>
<evidence type="ECO:0000256" key="6">
    <source>
        <dbReference type="ARBA" id="ARBA00023002"/>
    </source>
</evidence>
<dbReference type="InterPro" id="IPR001128">
    <property type="entry name" value="Cyt_P450"/>
</dbReference>
<comment type="pathway">
    <text evidence="2">Secondary metabolite biosynthesis.</text>
</comment>
<keyword evidence="5 9" id="KW-0479">Metal-binding</keyword>
<protein>
    <submittedName>
        <fullName evidence="11">Cytochrome P450</fullName>
    </submittedName>
</protein>
<organism evidence="11 12">
    <name type="scientific">Schizophyllum amplum</name>
    <dbReference type="NCBI Taxonomy" id="97359"/>
    <lineage>
        <taxon>Eukaryota</taxon>
        <taxon>Fungi</taxon>
        <taxon>Dikarya</taxon>
        <taxon>Basidiomycota</taxon>
        <taxon>Agaricomycotina</taxon>
        <taxon>Agaricomycetes</taxon>
        <taxon>Agaricomycetidae</taxon>
        <taxon>Agaricales</taxon>
        <taxon>Schizophyllaceae</taxon>
        <taxon>Schizophyllum</taxon>
    </lineage>
</organism>
<evidence type="ECO:0000256" key="10">
    <source>
        <dbReference type="RuleBase" id="RU000461"/>
    </source>
</evidence>
<evidence type="ECO:0000256" key="5">
    <source>
        <dbReference type="ARBA" id="ARBA00022723"/>
    </source>
</evidence>
<keyword evidence="7 9" id="KW-0408">Iron</keyword>
<comment type="caution">
    <text evidence="11">The sequence shown here is derived from an EMBL/GenBank/DDBJ whole genome shotgun (WGS) entry which is preliminary data.</text>
</comment>
<dbReference type="GO" id="GO:0004497">
    <property type="term" value="F:monooxygenase activity"/>
    <property type="evidence" value="ECO:0007669"/>
    <property type="project" value="UniProtKB-KW"/>
</dbReference>
<keyword evidence="6 10" id="KW-0560">Oxidoreductase</keyword>
<accession>A0A550C4E3</accession>
<keyword evidence="4 9" id="KW-0349">Heme</keyword>
<evidence type="ECO:0000256" key="3">
    <source>
        <dbReference type="ARBA" id="ARBA00010617"/>
    </source>
</evidence>
<comment type="cofactor">
    <cofactor evidence="1 9">
        <name>heme</name>
        <dbReference type="ChEBI" id="CHEBI:30413"/>
    </cofactor>
</comment>
<dbReference type="SUPFAM" id="SSF48264">
    <property type="entry name" value="Cytochrome P450"/>
    <property type="match status" value="1"/>
</dbReference>
<evidence type="ECO:0000256" key="9">
    <source>
        <dbReference type="PIRSR" id="PIRSR602401-1"/>
    </source>
</evidence>
<dbReference type="GO" id="GO:0016705">
    <property type="term" value="F:oxidoreductase activity, acting on paired donors, with incorporation or reduction of molecular oxygen"/>
    <property type="evidence" value="ECO:0007669"/>
    <property type="project" value="InterPro"/>
</dbReference>
<evidence type="ECO:0000256" key="7">
    <source>
        <dbReference type="ARBA" id="ARBA00023004"/>
    </source>
</evidence>
<dbReference type="OrthoDB" id="2789670at2759"/>
<gene>
    <name evidence="11" type="ORF">BD626DRAFT_408883</name>
</gene>
<keyword evidence="8 10" id="KW-0503">Monooxygenase</keyword>
<dbReference type="PRINTS" id="PR00463">
    <property type="entry name" value="EP450I"/>
</dbReference>
<reference evidence="11 12" key="1">
    <citation type="journal article" date="2019" name="New Phytol.">
        <title>Comparative genomics reveals unique wood-decay strategies and fruiting body development in the Schizophyllaceae.</title>
        <authorList>
            <person name="Almasi E."/>
            <person name="Sahu N."/>
            <person name="Krizsan K."/>
            <person name="Balint B."/>
            <person name="Kovacs G.M."/>
            <person name="Kiss B."/>
            <person name="Cseklye J."/>
            <person name="Drula E."/>
            <person name="Henrissat B."/>
            <person name="Nagy I."/>
            <person name="Chovatia M."/>
            <person name="Adam C."/>
            <person name="LaButti K."/>
            <person name="Lipzen A."/>
            <person name="Riley R."/>
            <person name="Grigoriev I.V."/>
            <person name="Nagy L.G."/>
        </authorList>
    </citation>
    <scope>NUCLEOTIDE SEQUENCE [LARGE SCALE GENOMIC DNA]</scope>
    <source>
        <strain evidence="11 12">NL-1724</strain>
    </source>
</reference>
<evidence type="ECO:0000256" key="4">
    <source>
        <dbReference type="ARBA" id="ARBA00022617"/>
    </source>
</evidence>
<name>A0A550C4E3_9AGAR</name>
<dbReference type="EMBL" id="VDMD01000027">
    <property type="protein sequence ID" value="TRM59586.1"/>
    <property type="molecule type" value="Genomic_DNA"/>
</dbReference>
<dbReference type="STRING" id="97359.A0A550C4E3"/>
<dbReference type="InterPro" id="IPR050364">
    <property type="entry name" value="Cytochrome_P450_fung"/>
</dbReference>
<dbReference type="GO" id="GO:0005506">
    <property type="term" value="F:iron ion binding"/>
    <property type="evidence" value="ECO:0007669"/>
    <property type="project" value="InterPro"/>
</dbReference>
<dbReference type="InterPro" id="IPR036396">
    <property type="entry name" value="Cyt_P450_sf"/>
</dbReference>
<comment type="similarity">
    <text evidence="3 10">Belongs to the cytochrome P450 family.</text>
</comment>
<dbReference type="InterPro" id="IPR017972">
    <property type="entry name" value="Cyt_P450_CS"/>
</dbReference>
<dbReference type="Proteomes" id="UP000320762">
    <property type="component" value="Unassembled WGS sequence"/>
</dbReference>
<keyword evidence="12" id="KW-1185">Reference proteome</keyword>
<dbReference type="PANTHER" id="PTHR46300:SF7">
    <property type="entry name" value="P450, PUTATIVE (EUROFUNG)-RELATED"/>
    <property type="match status" value="1"/>
</dbReference>
<evidence type="ECO:0000256" key="1">
    <source>
        <dbReference type="ARBA" id="ARBA00001971"/>
    </source>
</evidence>
<dbReference type="CDD" id="cd11065">
    <property type="entry name" value="CYP64-like"/>
    <property type="match status" value="1"/>
</dbReference>
<dbReference type="InterPro" id="IPR002401">
    <property type="entry name" value="Cyt_P450_E_grp-I"/>
</dbReference>
<sequence>MPSSSGAGLTAIAALLVSVVVYVRRSRRDSCPLPPGPRKLPLIGNVLDIPASKEWDQCMRWAKQYDTDILHLDLCGQSIIVLDTYESCIELLEKRSSKYSGRPDQPTIVNLMGWEFNFAIMPYGARRHKMFHFRPNSATSDLHPSMTKATHIFLRRLLDAQVLDFETELRHMAGRIITDIAYGIEVEPHDDPYVATAKAAIHCLSTGATIGMYVASKIPALMYLPDWIPGAHFRRDAEVSRNLSRVLLDKPFELVKRRMADGTAKASFASMALQKADDGVTAAYEDDTIKNTAGTMIMGGSDTTVCALLNFTLAMLAHPDVQERAQAELDDVLKPGQLPDFGDEERLPYVTAIVKESLRYMPVTPGGLPHYYTGDTPDIFHGYTIPEGSVVVANIWSMVHDETAYPDSYSFKPERFLTGHGKLDPTVRDPVDIVFGFGRRICPGRYMAYSSVWITVASLLSVYTIAKASRPDGSIIEVEPEYVPGVVPMPKAFSCKFVARNRETERVLRETENWEQ</sequence>
<feature type="binding site" description="axial binding residue" evidence="9">
    <location>
        <position position="442"/>
    </location>
    <ligand>
        <name>heme</name>
        <dbReference type="ChEBI" id="CHEBI:30413"/>
    </ligand>
    <ligandPart>
        <name>Fe</name>
        <dbReference type="ChEBI" id="CHEBI:18248"/>
    </ligandPart>
</feature>